<sequence>MSAPQTPSIICDSLTFEWPDGTTALRALEAQFDTAKIGLIGVNGAGKSTLLRLIAGRLTPTAGDVRASGEIAYLPQDLTITHGQSVGDLLDVQQQREALAAIEAGTATASDFETIGDDWDIEERVLAELSRLGLAGISLDRDLATLSGGEVVLIGLVAKLLRRPDVLLLDEPTNNLDIEARRRLYSVVDDWTGTLLIVSHDRELLRRVDQIADLTDGALRMYGGNLDDYERIRAEEDEAIEREVRTAESDVRRQKRELADARIKLDRRLRYGKKMMAQKREPKIIMNARKRAAQVSSGKHRNLHMERLADSRGALSEAQSRLRDDDEIRVDLPETAVPAGRTMLDLRSPDVNIRGPERIALLGRNGSGKTTLLNRVLRESLSPSTTRLLPQRLDVLDESVSVLDNVSRLAPTTPPAQTRNRLAQFLLRGRQVELPASTLSGGERFRAVLAALLLAEPAVQLLLLDEPTNNLDMASARQLTGALNSYQGALLVVSHDVSFLRGLEIDRWLWLDRDEGLAEIDAPVTSNHGP</sequence>
<keyword evidence="7" id="KW-1185">Reference proteome</keyword>
<dbReference type="GO" id="GO:0016887">
    <property type="term" value="F:ATP hydrolysis activity"/>
    <property type="evidence" value="ECO:0007669"/>
    <property type="project" value="InterPro"/>
</dbReference>
<comment type="caution">
    <text evidence="6">The sequence shown here is derived from an EMBL/GenBank/DDBJ whole genome shotgun (WGS) entry which is preliminary data.</text>
</comment>
<keyword evidence="4" id="KW-0175">Coiled coil</keyword>
<dbReference type="SUPFAM" id="SSF52540">
    <property type="entry name" value="P-loop containing nucleoside triphosphate hydrolases"/>
    <property type="match status" value="2"/>
</dbReference>
<feature type="domain" description="ABC transporter" evidence="5">
    <location>
        <begin position="9"/>
        <end position="241"/>
    </location>
</feature>
<gene>
    <name evidence="6" type="ORF">CLV47_11143</name>
</gene>
<evidence type="ECO:0000259" key="5">
    <source>
        <dbReference type="PROSITE" id="PS50893"/>
    </source>
</evidence>
<dbReference type="InterPro" id="IPR003593">
    <property type="entry name" value="AAA+_ATPase"/>
</dbReference>
<dbReference type="PANTHER" id="PTHR19211">
    <property type="entry name" value="ATP-BINDING TRANSPORT PROTEIN-RELATED"/>
    <property type="match status" value="1"/>
</dbReference>
<name>A0A2T0ZY48_9ACTN</name>
<dbReference type="FunFam" id="3.40.50.300:FF:001320">
    <property type="entry name" value="Heme ABC transporter ATP-binding protein"/>
    <property type="match status" value="1"/>
</dbReference>
<dbReference type="RefSeq" id="WP_106349548.1">
    <property type="nucleotide sequence ID" value="NZ_PVUE01000011.1"/>
</dbReference>
<dbReference type="EMBL" id="PVUE01000011">
    <property type="protein sequence ID" value="PRZ41167.1"/>
    <property type="molecule type" value="Genomic_DNA"/>
</dbReference>
<dbReference type="AlphaFoldDB" id="A0A2T0ZY48"/>
<dbReference type="Pfam" id="PF00005">
    <property type="entry name" value="ABC_tran"/>
    <property type="match status" value="2"/>
</dbReference>
<dbReference type="InterPro" id="IPR003439">
    <property type="entry name" value="ABC_transporter-like_ATP-bd"/>
</dbReference>
<feature type="domain" description="ABC transporter" evidence="5">
    <location>
        <begin position="322"/>
        <end position="527"/>
    </location>
</feature>
<keyword evidence="2" id="KW-0547">Nucleotide-binding</keyword>
<dbReference type="PANTHER" id="PTHR19211:SF6">
    <property type="entry name" value="BLL7188 PROTEIN"/>
    <property type="match status" value="1"/>
</dbReference>
<evidence type="ECO:0000256" key="1">
    <source>
        <dbReference type="ARBA" id="ARBA00022737"/>
    </source>
</evidence>
<organism evidence="6 7">
    <name type="scientific">Antricoccus suffuscus</name>
    <dbReference type="NCBI Taxonomy" id="1629062"/>
    <lineage>
        <taxon>Bacteria</taxon>
        <taxon>Bacillati</taxon>
        <taxon>Actinomycetota</taxon>
        <taxon>Actinomycetes</taxon>
        <taxon>Geodermatophilales</taxon>
        <taxon>Antricoccaceae</taxon>
        <taxon>Antricoccus</taxon>
    </lineage>
</organism>
<evidence type="ECO:0000256" key="2">
    <source>
        <dbReference type="ARBA" id="ARBA00022741"/>
    </source>
</evidence>
<protein>
    <submittedName>
        <fullName evidence="6">ATPase subunit of ABC transporter with duplicated ATPase domains</fullName>
    </submittedName>
</protein>
<dbReference type="PROSITE" id="PS50893">
    <property type="entry name" value="ABC_TRANSPORTER_2"/>
    <property type="match status" value="2"/>
</dbReference>
<dbReference type="OrthoDB" id="3207002at2"/>
<evidence type="ECO:0000256" key="3">
    <source>
        <dbReference type="ARBA" id="ARBA00022840"/>
    </source>
</evidence>
<proteinExistence type="predicted"/>
<accession>A0A2T0ZY48</accession>
<dbReference type="CDD" id="cd03221">
    <property type="entry name" value="ABCF_EF-3"/>
    <property type="match status" value="1"/>
</dbReference>
<reference evidence="6 7" key="1">
    <citation type="submission" date="2018-03" db="EMBL/GenBank/DDBJ databases">
        <title>Genomic Encyclopedia of Archaeal and Bacterial Type Strains, Phase II (KMG-II): from individual species to whole genera.</title>
        <authorList>
            <person name="Goeker M."/>
        </authorList>
    </citation>
    <scope>NUCLEOTIDE SEQUENCE [LARGE SCALE GENOMIC DNA]</scope>
    <source>
        <strain evidence="6 7">DSM 100065</strain>
    </source>
</reference>
<dbReference type="GO" id="GO:0005524">
    <property type="term" value="F:ATP binding"/>
    <property type="evidence" value="ECO:0007669"/>
    <property type="project" value="UniProtKB-KW"/>
</dbReference>
<dbReference type="Proteomes" id="UP000237752">
    <property type="component" value="Unassembled WGS sequence"/>
</dbReference>
<dbReference type="InterPro" id="IPR050611">
    <property type="entry name" value="ABCF"/>
</dbReference>
<dbReference type="InterPro" id="IPR027417">
    <property type="entry name" value="P-loop_NTPase"/>
</dbReference>
<evidence type="ECO:0000313" key="7">
    <source>
        <dbReference type="Proteomes" id="UP000237752"/>
    </source>
</evidence>
<evidence type="ECO:0000313" key="6">
    <source>
        <dbReference type="EMBL" id="PRZ41167.1"/>
    </source>
</evidence>
<keyword evidence="1" id="KW-0677">Repeat</keyword>
<dbReference type="SMART" id="SM00382">
    <property type="entry name" value="AAA"/>
    <property type="match status" value="2"/>
</dbReference>
<keyword evidence="3" id="KW-0067">ATP-binding</keyword>
<evidence type="ECO:0000256" key="4">
    <source>
        <dbReference type="SAM" id="Coils"/>
    </source>
</evidence>
<feature type="coiled-coil region" evidence="4">
    <location>
        <begin position="237"/>
        <end position="264"/>
    </location>
</feature>
<dbReference type="Gene3D" id="3.40.50.300">
    <property type="entry name" value="P-loop containing nucleotide triphosphate hydrolases"/>
    <property type="match status" value="2"/>
</dbReference>